<dbReference type="GeneID" id="88176052"/>
<reference evidence="1 2" key="1">
    <citation type="submission" date="2023-10" db="EMBL/GenBank/DDBJ databases">
        <title>Draft Genome Sequence of Candida saopaulonensis from a very Premature Infant with Sepsis.</title>
        <authorList>
            <person name="Ning Y."/>
            <person name="Dai R."/>
            <person name="Xiao M."/>
            <person name="Xu Y."/>
            <person name="Yan Q."/>
            <person name="Zhang L."/>
        </authorList>
    </citation>
    <scope>NUCLEOTIDE SEQUENCE [LARGE SCALE GENOMIC DNA]</scope>
    <source>
        <strain evidence="1 2">19XY460</strain>
    </source>
</reference>
<evidence type="ECO:0000313" key="2">
    <source>
        <dbReference type="Proteomes" id="UP001338582"/>
    </source>
</evidence>
<dbReference type="EMBL" id="CP138900">
    <property type="protein sequence ID" value="WPK27596.1"/>
    <property type="molecule type" value="Genomic_DNA"/>
</dbReference>
<evidence type="ECO:0000313" key="1">
    <source>
        <dbReference type="EMBL" id="WPK27596.1"/>
    </source>
</evidence>
<protein>
    <submittedName>
        <fullName evidence="1">Uncharacterized protein</fullName>
    </submittedName>
</protein>
<dbReference type="AlphaFoldDB" id="A0AAX4HGG9"/>
<proteinExistence type="predicted"/>
<keyword evidence="2" id="KW-1185">Reference proteome</keyword>
<organism evidence="1 2">
    <name type="scientific">Australozyma saopauloensis</name>
    <dbReference type="NCBI Taxonomy" id="291208"/>
    <lineage>
        <taxon>Eukaryota</taxon>
        <taxon>Fungi</taxon>
        <taxon>Dikarya</taxon>
        <taxon>Ascomycota</taxon>
        <taxon>Saccharomycotina</taxon>
        <taxon>Pichiomycetes</taxon>
        <taxon>Metschnikowiaceae</taxon>
        <taxon>Australozyma</taxon>
    </lineage>
</organism>
<sequence>MIRRSTSDETLSTLVTNHTVSSLASRNPSYHNADDLESLSSADTLAIGTSLVFCNQLQSYRRTRNFPLTTGLLRNELLIYSSIDALKNGDGPILCFQSSRFHFLKKNTPIHLVSRYENGQKIEFCKVYYKILETNLTCYVMMFADGTNTVIYNNGIKLHSDTIYKKTKLRLHGASGVTSTFGSNSIRIYALNDKSPTLVDFVTEEDFEGDCLKKLKLHPEPGACKLYDTIKHQQRSEVLRLIGEEMTLVNAPIASFVDCGGTKMDGVKIEGSIHLFESATQDEESITRDSLTLATMVAVFVEQEIQKMRGNLK</sequence>
<name>A0AAX4HGG9_9ASCO</name>
<gene>
    <name evidence="1" type="ORF">PUMCH_004992</name>
</gene>
<dbReference type="RefSeq" id="XP_062879974.1">
    <property type="nucleotide sequence ID" value="XM_063023904.1"/>
</dbReference>
<dbReference type="Proteomes" id="UP001338582">
    <property type="component" value="Chromosome 7"/>
</dbReference>
<dbReference type="KEGG" id="asau:88176052"/>
<accession>A0AAX4HGG9</accession>